<sequence length="40" mass="4387">MELPKLNQLMLRLFFGSKLRSAGTYGRKNQGLCCSPEGAA</sequence>
<proteinExistence type="predicted"/>
<evidence type="ECO:0000313" key="2">
    <source>
        <dbReference type="Proteomes" id="UP000002274"/>
    </source>
</evidence>
<name>A2C6F1_PROM3</name>
<dbReference type="Proteomes" id="UP000002274">
    <property type="component" value="Chromosome"/>
</dbReference>
<evidence type="ECO:0000313" key="1">
    <source>
        <dbReference type="EMBL" id="ABM77061.1"/>
    </source>
</evidence>
<organism evidence="1 2">
    <name type="scientific">Prochlorococcus marinus (strain MIT 9303)</name>
    <dbReference type="NCBI Taxonomy" id="59922"/>
    <lineage>
        <taxon>Bacteria</taxon>
        <taxon>Bacillati</taxon>
        <taxon>Cyanobacteriota</taxon>
        <taxon>Cyanophyceae</taxon>
        <taxon>Synechococcales</taxon>
        <taxon>Prochlorococcaceae</taxon>
        <taxon>Prochlorococcus</taxon>
    </lineage>
</organism>
<dbReference type="HOGENOM" id="CLU_3294877_0_0_3"/>
<dbReference type="AlphaFoldDB" id="A2C6F1"/>
<accession>A2C6F1</accession>
<protein>
    <submittedName>
        <fullName evidence="1">Uncharacterized protein</fullName>
    </submittedName>
</protein>
<dbReference type="KEGG" id="pmf:P9303_03081"/>
<reference evidence="1 2" key="1">
    <citation type="journal article" date="2007" name="PLoS Genet.">
        <title>Patterns and implications of gene gain and loss in the evolution of Prochlorococcus.</title>
        <authorList>
            <person name="Kettler G.C."/>
            <person name="Martiny A.C."/>
            <person name="Huang K."/>
            <person name="Zucker J."/>
            <person name="Coleman M.L."/>
            <person name="Rodrigue S."/>
            <person name="Chen F."/>
            <person name="Lapidus A."/>
            <person name="Ferriera S."/>
            <person name="Johnson J."/>
            <person name="Steglich C."/>
            <person name="Church G.M."/>
            <person name="Richardson P."/>
            <person name="Chisholm S.W."/>
        </authorList>
    </citation>
    <scope>NUCLEOTIDE SEQUENCE [LARGE SCALE GENOMIC DNA]</scope>
    <source>
        <strain evidence="1 2">MIT 9303</strain>
    </source>
</reference>
<gene>
    <name evidence="1" type="ordered locus">P9303_03081</name>
</gene>
<dbReference type="EMBL" id="CP000554">
    <property type="protein sequence ID" value="ABM77061.1"/>
    <property type="molecule type" value="Genomic_DNA"/>
</dbReference>